<dbReference type="EMBL" id="FNOT01000009">
    <property type="protein sequence ID" value="SDY61915.1"/>
    <property type="molecule type" value="Genomic_DNA"/>
</dbReference>
<dbReference type="Proteomes" id="UP000198921">
    <property type="component" value="Unassembled WGS sequence"/>
</dbReference>
<protein>
    <submittedName>
        <fullName evidence="1">Uncharacterized protein</fullName>
    </submittedName>
</protein>
<proteinExistence type="predicted"/>
<sequence>MTDPRGPVHLSGELSLEVDGAGVQVHADGADVRIVAEDVGAFVARVREAATARTGVAPGRRDLDQLAEALAASGITAHLESPTRPVAVAGAGVDSPAGALLLGTRRVRPRAAVVVIAGGRGRRLLAASAVAVVLATVLARRRR</sequence>
<dbReference type="OrthoDB" id="5195140at2"/>
<evidence type="ECO:0000313" key="1">
    <source>
        <dbReference type="EMBL" id="SDY61915.1"/>
    </source>
</evidence>
<evidence type="ECO:0000313" key="2">
    <source>
        <dbReference type="Proteomes" id="UP000198921"/>
    </source>
</evidence>
<name>A0A1H3LDG7_9ACTN</name>
<dbReference type="RefSeq" id="WP_091158474.1">
    <property type="nucleotide sequence ID" value="NZ_FNOT01000009.1"/>
</dbReference>
<dbReference type="STRING" id="1137993.SAMN05660209_03280"/>
<gene>
    <name evidence="1" type="ORF">SAMN05660209_03280</name>
</gene>
<reference evidence="2" key="1">
    <citation type="submission" date="2016-10" db="EMBL/GenBank/DDBJ databases">
        <authorList>
            <person name="Varghese N."/>
            <person name="Submissions S."/>
        </authorList>
    </citation>
    <scope>NUCLEOTIDE SEQUENCE [LARGE SCALE GENOMIC DNA]</scope>
    <source>
        <strain evidence="2">DSM 45422</strain>
    </source>
</reference>
<organism evidence="1 2">
    <name type="scientific">Geodermatophilus africanus</name>
    <dbReference type="NCBI Taxonomy" id="1137993"/>
    <lineage>
        <taxon>Bacteria</taxon>
        <taxon>Bacillati</taxon>
        <taxon>Actinomycetota</taxon>
        <taxon>Actinomycetes</taxon>
        <taxon>Geodermatophilales</taxon>
        <taxon>Geodermatophilaceae</taxon>
        <taxon>Geodermatophilus</taxon>
    </lineage>
</organism>
<accession>A0A1H3LDG7</accession>
<keyword evidence="2" id="KW-1185">Reference proteome</keyword>
<dbReference type="AlphaFoldDB" id="A0A1H3LDG7"/>